<proteinExistence type="predicted"/>
<feature type="transmembrane region" description="Helical" evidence="1">
    <location>
        <begin position="241"/>
        <end position="260"/>
    </location>
</feature>
<keyword evidence="3" id="KW-1185">Reference proteome</keyword>
<feature type="transmembrane region" description="Helical" evidence="1">
    <location>
        <begin position="122"/>
        <end position="141"/>
    </location>
</feature>
<feature type="transmembrane region" description="Helical" evidence="1">
    <location>
        <begin position="64"/>
        <end position="82"/>
    </location>
</feature>
<dbReference type="RefSeq" id="WP_137618917.1">
    <property type="nucleotide sequence ID" value="NZ_BJDX01000006.1"/>
</dbReference>
<evidence type="ECO:0000313" key="3">
    <source>
        <dbReference type="Proteomes" id="UP001181046"/>
    </source>
</evidence>
<sequence>MRKGMTGFQLKILGVITMVIDHIGEFFLFLGVPVWFHWIGRIAAPIFLFESSEGFIHTSNRKKYMFRLLAGYWLMGVINLILNKYFAIGSSIVINNIFGTLFLGTVYMQACEYFKQKKIFKGLIWFLVPLILSFLALMLLSNNQFLDSNLGLLFFQVFTLFIPTLMMIEGGVLFIVLAVLFYLFHGKKALQISAIVVIALITLVTGGFQHAFTYNYQWMMILAAIPIVLYNGEKGRGMRNFFYIFYPAHITLFALISFFIQR</sequence>
<dbReference type="Pfam" id="PF05857">
    <property type="entry name" value="TraX"/>
    <property type="match status" value="1"/>
</dbReference>
<feature type="transmembrane region" description="Helical" evidence="1">
    <location>
        <begin position="88"/>
        <end position="110"/>
    </location>
</feature>
<keyword evidence="1" id="KW-0472">Membrane</keyword>
<feature type="transmembrane region" description="Helical" evidence="1">
    <location>
        <begin position="35"/>
        <end position="52"/>
    </location>
</feature>
<keyword evidence="1" id="KW-0812">Transmembrane</keyword>
<gene>
    <name evidence="2" type="ORF">P7H27_03880</name>
</gene>
<evidence type="ECO:0000256" key="1">
    <source>
        <dbReference type="SAM" id="Phobius"/>
    </source>
</evidence>
<dbReference type="Proteomes" id="UP001181046">
    <property type="component" value="Unassembled WGS sequence"/>
</dbReference>
<feature type="transmembrane region" description="Helical" evidence="1">
    <location>
        <begin position="153"/>
        <end position="183"/>
    </location>
</feature>
<comment type="caution">
    <text evidence="2">The sequence shown here is derived from an EMBL/GenBank/DDBJ whole genome shotgun (WGS) entry which is preliminary data.</text>
</comment>
<dbReference type="EMBL" id="JARQAJ010000001">
    <property type="protein sequence ID" value="MDT2758896.1"/>
    <property type="molecule type" value="Genomic_DNA"/>
</dbReference>
<evidence type="ECO:0000313" key="2">
    <source>
        <dbReference type="EMBL" id="MDT2758896.1"/>
    </source>
</evidence>
<feature type="transmembrane region" description="Helical" evidence="1">
    <location>
        <begin position="12"/>
        <end position="29"/>
    </location>
</feature>
<accession>A0ABU3F895</accession>
<keyword evidence="1" id="KW-1133">Transmembrane helix</keyword>
<dbReference type="InterPro" id="IPR008875">
    <property type="entry name" value="TraX"/>
</dbReference>
<reference evidence="2" key="1">
    <citation type="submission" date="2023-03" db="EMBL/GenBank/DDBJ databases">
        <authorList>
            <person name="Shen W."/>
            <person name="Cai J."/>
        </authorList>
    </citation>
    <scope>NUCLEOTIDE SEQUENCE</scope>
    <source>
        <strain evidence="2">P66-3</strain>
    </source>
</reference>
<feature type="transmembrane region" description="Helical" evidence="1">
    <location>
        <begin position="190"/>
        <end position="208"/>
    </location>
</feature>
<name>A0ABU3F895_9ENTE</name>
<protein>
    <submittedName>
        <fullName evidence="2">TraX family protein</fullName>
    </submittedName>
</protein>
<organism evidence="2 3">
    <name type="scientific">Enterococcus xiangfangensis</name>
    <dbReference type="NCBI Taxonomy" id="1296537"/>
    <lineage>
        <taxon>Bacteria</taxon>
        <taxon>Bacillati</taxon>
        <taxon>Bacillota</taxon>
        <taxon>Bacilli</taxon>
        <taxon>Lactobacillales</taxon>
        <taxon>Enterococcaceae</taxon>
        <taxon>Enterococcus</taxon>
    </lineage>
</organism>